<feature type="region of interest" description="Disordered" evidence="1">
    <location>
        <begin position="1"/>
        <end position="31"/>
    </location>
</feature>
<evidence type="ECO:0000313" key="3">
    <source>
        <dbReference type="Proteomes" id="UP000499080"/>
    </source>
</evidence>
<dbReference type="AlphaFoldDB" id="A0A4Y2U590"/>
<comment type="caution">
    <text evidence="2">The sequence shown here is derived from an EMBL/GenBank/DDBJ whole genome shotgun (WGS) entry which is preliminary data.</text>
</comment>
<organism evidence="2 3">
    <name type="scientific">Araneus ventricosus</name>
    <name type="common">Orbweaver spider</name>
    <name type="synonym">Epeira ventricosa</name>
    <dbReference type="NCBI Taxonomy" id="182803"/>
    <lineage>
        <taxon>Eukaryota</taxon>
        <taxon>Metazoa</taxon>
        <taxon>Ecdysozoa</taxon>
        <taxon>Arthropoda</taxon>
        <taxon>Chelicerata</taxon>
        <taxon>Arachnida</taxon>
        <taxon>Araneae</taxon>
        <taxon>Araneomorphae</taxon>
        <taxon>Entelegynae</taxon>
        <taxon>Araneoidea</taxon>
        <taxon>Araneidae</taxon>
        <taxon>Araneus</taxon>
    </lineage>
</organism>
<evidence type="ECO:0000313" key="2">
    <source>
        <dbReference type="EMBL" id="GBO07231.1"/>
    </source>
</evidence>
<accession>A0A4Y2U590</accession>
<evidence type="ECO:0000256" key="1">
    <source>
        <dbReference type="SAM" id="MobiDB-lite"/>
    </source>
</evidence>
<dbReference type="EMBL" id="BGPR01033342">
    <property type="protein sequence ID" value="GBO07231.1"/>
    <property type="molecule type" value="Genomic_DNA"/>
</dbReference>
<keyword evidence="3" id="KW-1185">Reference proteome</keyword>
<dbReference type="Proteomes" id="UP000499080">
    <property type="component" value="Unassembled WGS sequence"/>
</dbReference>
<name>A0A4Y2U590_ARAVE</name>
<sequence>MPLRQLNQLNGYGGCKPNPLPHTEEPPPTTLLNRNKEILQTYYTIRIEIHFCLTDVLQAEYRCSHMERTPFYVPVPDAITANEPVEWTWDSHKDITPPHFPVPDAIKATEPVEWCHLLYWCLCEFAVECWGKWTCGTVRATWYHGPG</sequence>
<reference evidence="2 3" key="1">
    <citation type="journal article" date="2019" name="Sci. Rep.">
        <title>Orb-weaving spider Araneus ventricosus genome elucidates the spidroin gene catalogue.</title>
        <authorList>
            <person name="Kono N."/>
            <person name="Nakamura H."/>
            <person name="Ohtoshi R."/>
            <person name="Moran D.A.P."/>
            <person name="Shinohara A."/>
            <person name="Yoshida Y."/>
            <person name="Fujiwara M."/>
            <person name="Mori M."/>
            <person name="Tomita M."/>
            <person name="Arakawa K."/>
        </authorList>
    </citation>
    <scope>NUCLEOTIDE SEQUENCE [LARGE SCALE GENOMIC DNA]</scope>
</reference>
<protein>
    <submittedName>
        <fullName evidence="2">Uncharacterized protein</fullName>
    </submittedName>
</protein>
<gene>
    <name evidence="2" type="ORF">AVEN_130701_1</name>
</gene>
<feature type="compositionally biased region" description="Polar residues" evidence="1">
    <location>
        <begin position="1"/>
        <end position="10"/>
    </location>
</feature>
<proteinExistence type="predicted"/>